<organism evidence="2 3">
    <name type="scientific">Pectobacterium carotovorum subsp. carotovorum (strain PC1)</name>
    <dbReference type="NCBI Taxonomy" id="561230"/>
    <lineage>
        <taxon>Bacteria</taxon>
        <taxon>Pseudomonadati</taxon>
        <taxon>Pseudomonadota</taxon>
        <taxon>Gammaproteobacteria</taxon>
        <taxon>Enterobacterales</taxon>
        <taxon>Pectobacteriaceae</taxon>
        <taxon>Pectobacterium</taxon>
    </lineage>
</organism>
<sequence>MSVEGTAKRRDSPQEAWGHGAAAIEPHRVGRVPQRLQKTALINAHETFMVLTETLNIGSRNP</sequence>
<reference evidence="2 3" key="1">
    <citation type="submission" date="2009-07" db="EMBL/GenBank/DDBJ databases">
        <title>Complete sequence of Pectobacterium carotovorum subsp. carotovorum PC1.</title>
        <authorList>
            <consortium name="US DOE Joint Genome Institute"/>
            <person name="Lucas S."/>
            <person name="Copeland A."/>
            <person name="Lapidus A."/>
            <person name="Glavina del Rio T."/>
            <person name="Tice H."/>
            <person name="Bruce D."/>
            <person name="Goodwin L."/>
            <person name="Pitluck S."/>
            <person name="Munk A.C."/>
            <person name="Brettin T."/>
            <person name="Detter J.C."/>
            <person name="Han C."/>
            <person name="Tapia R."/>
            <person name="Larimer F."/>
            <person name="Land M."/>
            <person name="Hauser L."/>
            <person name="Kyrpides N."/>
            <person name="Mikhailova N."/>
            <person name="Balakrishnan V."/>
            <person name="Glasner J."/>
            <person name="Perna N.T."/>
        </authorList>
    </citation>
    <scope>NUCLEOTIDE SEQUENCE [LARGE SCALE GENOMIC DNA]</scope>
    <source>
        <strain evidence="2 3">PC1</strain>
    </source>
</reference>
<accession>C6DE40</accession>
<evidence type="ECO:0000313" key="2">
    <source>
        <dbReference type="EMBL" id="ACT14476.1"/>
    </source>
</evidence>
<protein>
    <submittedName>
        <fullName evidence="2">Uncharacterized protein</fullName>
    </submittedName>
</protein>
<dbReference type="AlphaFoldDB" id="C6DE40"/>
<feature type="compositionally biased region" description="Basic and acidic residues" evidence="1">
    <location>
        <begin position="1"/>
        <end position="13"/>
    </location>
</feature>
<feature type="region of interest" description="Disordered" evidence="1">
    <location>
        <begin position="1"/>
        <end position="26"/>
    </location>
</feature>
<dbReference type="Proteomes" id="UP000002736">
    <property type="component" value="Chromosome"/>
</dbReference>
<dbReference type="HOGENOM" id="CLU_2900160_0_0_6"/>
<proteinExistence type="predicted"/>
<gene>
    <name evidence="2" type="ordered locus">PC1_3460</name>
</gene>
<evidence type="ECO:0000256" key="1">
    <source>
        <dbReference type="SAM" id="MobiDB-lite"/>
    </source>
</evidence>
<name>C6DE40_PECCP</name>
<evidence type="ECO:0000313" key="3">
    <source>
        <dbReference type="Proteomes" id="UP000002736"/>
    </source>
</evidence>
<dbReference type="EMBL" id="CP001657">
    <property type="protein sequence ID" value="ACT14476.1"/>
    <property type="molecule type" value="Genomic_DNA"/>
</dbReference>
<dbReference type="KEGG" id="pct:PC1_3460"/>